<dbReference type="AlphaFoldDB" id="A0A9Q1E1B4"/>
<feature type="region of interest" description="Disordered" evidence="1">
    <location>
        <begin position="1"/>
        <end position="26"/>
    </location>
</feature>
<dbReference type="OrthoDB" id="8897346at2759"/>
<dbReference type="EMBL" id="JAFJMO010000001">
    <property type="protein sequence ID" value="KAJ8287816.1"/>
    <property type="molecule type" value="Genomic_DNA"/>
</dbReference>
<evidence type="ECO:0000256" key="1">
    <source>
        <dbReference type="SAM" id="MobiDB-lite"/>
    </source>
</evidence>
<evidence type="ECO:0000313" key="2">
    <source>
        <dbReference type="EMBL" id="KAJ8287816.1"/>
    </source>
</evidence>
<sequence length="415" mass="47568">MDTKPVARDNEGEKGQGESRAKGPDIVGEPERSVIEIKGNGLYFDSVDFLQLLRLLRISLPEGIMSDRVIEISKTEQSVKYAETLIQDLETFKLVFMKSPRLASRKVKHALALKEHGKVLDLTRLIFFENKKNGEEEIQKQWEKNTSNTGHGFKLRESYMTTPISTPLMYSTAMTRTLKTPQAGTDSPRVTPGTRVKTGDIEKMEFVNEAELWNGESSAKGFGRNTADEAESLKFFLGLQDDIVDYKKARYTKGNVIEYGFLKGRLDFLAEVNNGQEVSKRLVIECKSTEGDEFYTKIPDSQKATIKDLDHMYYIQVQTYLYLLEELAKKETSHPDTRGVMIFRHYHEDCEPPRDFHWTYLETDRELQDQIKSLRVFCKEDVLGCFLAVLNLVFQKEKISQLGTSENVSESKHEL</sequence>
<name>A0A9Q1E1B4_CONCO</name>
<reference evidence="2" key="1">
    <citation type="journal article" date="2023" name="Science">
        <title>Genome structures resolve the early diversification of teleost fishes.</title>
        <authorList>
            <person name="Parey E."/>
            <person name="Louis A."/>
            <person name="Montfort J."/>
            <person name="Bouchez O."/>
            <person name="Roques C."/>
            <person name="Iampietro C."/>
            <person name="Lluch J."/>
            <person name="Castinel A."/>
            <person name="Donnadieu C."/>
            <person name="Desvignes T."/>
            <person name="Floi Bucao C."/>
            <person name="Jouanno E."/>
            <person name="Wen M."/>
            <person name="Mejri S."/>
            <person name="Dirks R."/>
            <person name="Jansen H."/>
            <person name="Henkel C."/>
            <person name="Chen W.J."/>
            <person name="Zahm M."/>
            <person name="Cabau C."/>
            <person name="Klopp C."/>
            <person name="Thompson A.W."/>
            <person name="Robinson-Rechavi M."/>
            <person name="Braasch I."/>
            <person name="Lecointre G."/>
            <person name="Bobe J."/>
            <person name="Postlethwait J.H."/>
            <person name="Berthelot C."/>
            <person name="Roest Crollius H."/>
            <person name="Guiguen Y."/>
        </authorList>
    </citation>
    <scope>NUCLEOTIDE SEQUENCE</scope>
    <source>
        <strain evidence="2">Concon-B</strain>
    </source>
</reference>
<dbReference type="Proteomes" id="UP001152803">
    <property type="component" value="Unassembled WGS sequence"/>
</dbReference>
<organism evidence="2 3">
    <name type="scientific">Conger conger</name>
    <name type="common">Conger eel</name>
    <name type="synonym">Muraena conger</name>
    <dbReference type="NCBI Taxonomy" id="82655"/>
    <lineage>
        <taxon>Eukaryota</taxon>
        <taxon>Metazoa</taxon>
        <taxon>Chordata</taxon>
        <taxon>Craniata</taxon>
        <taxon>Vertebrata</taxon>
        <taxon>Euteleostomi</taxon>
        <taxon>Actinopterygii</taxon>
        <taxon>Neopterygii</taxon>
        <taxon>Teleostei</taxon>
        <taxon>Anguilliformes</taxon>
        <taxon>Congridae</taxon>
        <taxon>Conger</taxon>
    </lineage>
</organism>
<accession>A0A9Q1E1B4</accession>
<protein>
    <submittedName>
        <fullName evidence="2">Uncharacterized protein</fullName>
    </submittedName>
</protein>
<gene>
    <name evidence="2" type="ORF">COCON_G00004750</name>
</gene>
<evidence type="ECO:0000313" key="3">
    <source>
        <dbReference type="Proteomes" id="UP001152803"/>
    </source>
</evidence>
<proteinExistence type="predicted"/>
<keyword evidence="3" id="KW-1185">Reference proteome</keyword>
<comment type="caution">
    <text evidence="2">The sequence shown here is derived from an EMBL/GenBank/DDBJ whole genome shotgun (WGS) entry which is preliminary data.</text>
</comment>